<proteinExistence type="predicted"/>
<evidence type="ECO:0000313" key="2">
    <source>
        <dbReference type="Proteomes" id="UP001597156"/>
    </source>
</evidence>
<name>A0ABW3PG86_9LACO</name>
<comment type="caution">
    <text evidence="1">The sequence shown here is derived from an EMBL/GenBank/DDBJ whole genome shotgun (WGS) entry which is preliminary data.</text>
</comment>
<organism evidence="1 2">
    <name type="scientific">Lentilactobacillus raoultii</name>
    <dbReference type="NCBI Taxonomy" id="1987503"/>
    <lineage>
        <taxon>Bacteria</taxon>
        <taxon>Bacillati</taxon>
        <taxon>Bacillota</taxon>
        <taxon>Bacilli</taxon>
        <taxon>Lactobacillales</taxon>
        <taxon>Lactobacillaceae</taxon>
        <taxon>Lentilactobacillus</taxon>
    </lineage>
</organism>
<accession>A0ABW3PG86</accession>
<protein>
    <recommendedName>
        <fullName evidence="3">Surface layer protein A domain-containing protein</fullName>
    </recommendedName>
</protein>
<dbReference type="RefSeq" id="WP_121979590.1">
    <property type="nucleotide sequence ID" value="NZ_JBHTLH010000012.1"/>
</dbReference>
<evidence type="ECO:0008006" key="3">
    <source>
        <dbReference type="Google" id="ProtNLM"/>
    </source>
</evidence>
<dbReference type="EMBL" id="JBHTLH010000012">
    <property type="protein sequence ID" value="MFD1124672.1"/>
    <property type="molecule type" value="Genomic_DNA"/>
</dbReference>
<keyword evidence="2" id="KW-1185">Reference proteome</keyword>
<gene>
    <name evidence="1" type="ORF">ACFQ22_04750</name>
</gene>
<sequence>MKKNLLIDAGLLCLIPLGIIGFSVSSDTQPETARMTTAHHNKVAAATDTEYFKGTRLHSDQIQTLDFSPSRVYRIKYYKTNFRTTLDDGYREEKLYRYVPGGKKNNRTYSWRQIKAKVGKRVYVDMKAKAYYRDDDGERESEDFYRIRVAKSASAQKYWVNEDVLEDD</sequence>
<evidence type="ECO:0000313" key="1">
    <source>
        <dbReference type="EMBL" id="MFD1124672.1"/>
    </source>
</evidence>
<dbReference type="Proteomes" id="UP001597156">
    <property type="component" value="Unassembled WGS sequence"/>
</dbReference>
<reference evidence="2" key="1">
    <citation type="journal article" date="2019" name="Int. J. Syst. Evol. Microbiol.">
        <title>The Global Catalogue of Microorganisms (GCM) 10K type strain sequencing project: providing services to taxonomists for standard genome sequencing and annotation.</title>
        <authorList>
            <consortium name="The Broad Institute Genomics Platform"/>
            <consortium name="The Broad Institute Genome Sequencing Center for Infectious Disease"/>
            <person name="Wu L."/>
            <person name="Ma J."/>
        </authorList>
    </citation>
    <scope>NUCLEOTIDE SEQUENCE [LARGE SCALE GENOMIC DNA]</scope>
    <source>
        <strain evidence="2">CCUG 71848</strain>
    </source>
</reference>